<feature type="transmembrane region" description="Helical" evidence="1">
    <location>
        <begin position="49"/>
        <end position="67"/>
    </location>
</feature>
<protein>
    <submittedName>
        <fullName evidence="3">DUF4129 domain-containing protein</fullName>
    </submittedName>
</protein>
<evidence type="ECO:0000259" key="2">
    <source>
        <dbReference type="Pfam" id="PF13559"/>
    </source>
</evidence>
<evidence type="ECO:0000256" key="1">
    <source>
        <dbReference type="SAM" id="Phobius"/>
    </source>
</evidence>
<organism evidence="3 4">
    <name type="scientific">Phormidium pseudopriestleyi FRX01</name>
    <dbReference type="NCBI Taxonomy" id="1759528"/>
    <lineage>
        <taxon>Bacteria</taxon>
        <taxon>Bacillati</taxon>
        <taxon>Cyanobacteriota</taxon>
        <taxon>Cyanophyceae</taxon>
        <taxon>Oscillatoriophycideae</taxon>
        <taxon>Oscillatoriales</taxon>
        <taxon>Oscillatoriaceae</taxon>
        <taxon>Phormidium</taxon>
    </lineage>
</organism>
<dbReference type="Pfam" id="PF13559">
    <property type="entry name" value="DUF4129"/>
    <property type="match status" value="1"/>
</dbReference>
<keyword evidence="1" id="KW-0812">Transmembrane</keyword>
<name>A0ABS3FTG7_9CYAN</name>
<evidence type="ECO:0000313" key="3">
    <source>
        <dbReference type="EMBL" id="MBO0350414.1"/>
    </source>
</evidence>
<keyword evidence="1" id="KW-0472">Membrane</keyword>
<gene>
    <name evidence="3" type="ORF">J0895_15175</name>
</gene>
<dbReference type="RefSeq" id="WP_207088893.1">
    <property type="nucleotide sequence ID" value="NZ_JAFLQW010000405.1"/>
</dbReference>
<dbReference type="Proteomes" id="UP000664844">
    <property type="component" value="Unassembled WGS sequence"/>
</dbReference>
<proteinExistence type="predicted"/>
<comment type="caution">
    <text evidence="3">The sequence shown here is derived from an EMBL/GenBank/DDBJ whole genome shotgun (WGS) entry which is preliminary data.</text>
</comment>
<keyword evidence="1" id="KW-1133">Transmembrane helix</keyword>
<dbReference type="EMBL" id="JAFLQW010000405">
    <property type="protein sequence ID" value="MBO0350414.1"/>
    <property type="molecule type" value="Genomic_DNA"/>
</dbReference>
<dbReference type="InterPro" id="IPR025403">
    <property type="entry name" value="TgpA-like_C"/>
</dbReference>
<evidence type="ECO:0000313" key="4">
    <source>
        <dbReference type="Proteomes" id="UP000664844"/>
    </source>
</evidence>
<feature type="domain" description="Protein-glutamine gamma-glutamyltransferase-like C-terminal" evidence="2">
    <location>
        <begin position="122"/>
        <end position="190"/>
    </location>
</feature>
<keyword evidence="4" id="KW-1185">Reference proteome</keyword>
<reference evidence="3 4" key="1">
    <citation type="submission" date="2021-03" db="EMBL/GenBank/DDBJ databases">
        <title>Metabolic Capacity of the Antarctic Cyanobacterium Phormidium pseudopriestleyi that Sustains Oxygenic Photosynthesis in the Presence of Hydrogen Sulfide.</title>
        <authorList>
            <person name="Lumian J.E."/>
            <person name="Jungblut A.D."/>
            <person name="Dillon M.L."/>
            <person name="Hawes I."/>
            <person name="Doran P.T."/>
            <person name="Mackey T.J."/>
            <person name="Dick G.J."/>
            <person name="Grettenberger C.L."/>
            <person name="Sumner D.Y."/>
        </authorList>
    </citation>
    <scope>NUCLEOTIDE SEQUENCE [LARGE SCALE GENOMIC DNA]</scope>
    <source>
        <strain evidence="3 4">FRX01</strain>
    </source>
</reference>
<sequence length="196" mass="23003">MPTESFENNSIGWQIQLFRQNISEWWERQTSKLELPEFPQLEISGLDQVARVIGWAIAILLAVWFLWRISDVLVPYLYRVFGPTPVKGQETTLTPRLSVEEWLKRSRQFQSKGNYGEACRCLYLAMLQGLNDRGLILHQPSLTNREYQILLQQNIRSSAYQTLLQTHEQFYFGNQNITADKLGECQEAYREIERKS</sequence>
<accession>A0ABS3FTG7</accession>